<sequence>MNRDELMNLFDPMQEAELECDGFSRVVASVLIEKGLKPTLMAGTLTIRDRSVQPHFWVTFDGWTIDYQVRRWLGNEPWIPHGVFHQSDTEAVYAGTEVAAYVIPTGIRTLMLMSTKDLISQSQG</sequence>
<proteinExistence type="predicted"/>
<protein>
    <recommendedName>
        <fullName evidence="5">Microcin J25-processing protein McjB C-terminal domain-containing protein</fullName>
    </recommendedName>
</protein>
<dbReference type="EMBL" id="NBWC01000031">
    <property type="protein sequence ID" value="ORL61975.1"/>
    <property type="molecule type" value="Genomic_DNA"/>
</dbReference>
<dbReference type="OrthoDB" id="489896at2"/>
<evidence type="ECO:0000313" key="4">
    <source>
        <dbReference type="Proteomes" id="UP000516786"/>
    </source>
</evidence>
<dbReference type="AlphaFoldDB" id="A0A1X0ZGS6"/>
<evidence type="ECO:0000313" key="1">
    <source>
        <dbReference type="EMBL" id="ORL61975.1"/>
    </source>
</evidence>
<dbReference type="EMBL" id="CP061724">
    <property type="protein sequence ID" value="QOD01219.1"/>
    <property type="molecule type" value="Genomic_DNA"/>
</dbReference>
<dbReference type="Proteomes" id="UP000516786">
    <property type="component" value="Plasmid pZXPA-20-602k"/>
</dbReference>
<keyword evidence="2" id="KW-0614">Plasmid</keyword>
<evidence type="ECO:0000313" key="3">
    <source>
        <dbReference type="Proteomes" id="UP000193675"/>
    </source>
</evidence>
<geneLocation type="plasmid" evidence="2 4">
    <name>pZXPA-20-602k</name>
</geneLocation>
<accession>A0A1X0ZGS6</accession>
<reference evidence="1 3" key="1">
    <citation type="submission" date="2017-04" db="EMBL/GenBank/DDBJ databases">
        <title>Presence of VIM-2 positive Pseudomonas species in chickens and their surrounding environment.</title>
        <authorList>
            <person name="Zhang R."/>
        </authorList>
    </citation>
    <scope>NUCLEOTIDE SEQUENCE [LARGE SCALE GENOMIC DNA]</scope>
    <source>
        <strain evidence="1 3">DZ-C18</strain>
    </source>
</reference>
<dbReference type="Proteomes" id="UP000193675">
    <property type="component" value="Unassembled WGS sequence"/>
</dbReference>
<dbReference type="RefSeq" id="WP_084851992.1">
    <property type="nucleotide sequence ID" value="NZ_CP061724.1"/>
</dbReference>
<name>A0A1X0ZGS6_PSEPU</name>
<evidence type="ECO:0008006" key="5">
    <source>
        <dbReference type="Google" id="ProtNLM"/>
    </source>
</evidence>
<reference evidence="2 4" key="2">
    <citation type="submission" date="2020-09" db="EMBL/GenBank/DDBJ databases">
        <title>Co-existence of a novel multidrug-resistance efflux pump with carbapenem resistance gene blaVIM-2 in one megaplasmid in Pseudomonas putida.</title>
        <authorList>
            <person name="Peng K."/>
            <person name="Li R."/>
        </authorList>
    </citation>
    <scope>NUCLEOTIDE SEQUENCE [LARGE SCALE GENOMIC DNA]</scope>
    <source>
        <strain evidence="2 4">ZXPA-20</strain>
        <plasmid evidence="2 4">pZXPA-20-602k</plasmid>
    </source>
</reference>
<evidence type="ECO:0000313" key="2">
    <source>
        <dbReference type="EMBL" id="QOD01219.1"/>
    </source>
</evidence>
<organism evidence="1 3">
    <name type="scientific">Pseudomonas putida</name>
    <name type="common">Arthrobacter siderocapsulatus</name>
    <dbReference type="NCBI Taxonomy" id="303"/>
    <lineage>
        <taxon>Bacteria</taxon>
        <taxon>Pseudomonadati</taxon>
        <taxon>Pseudomonadota</taxon>
        <taxon>Gammaproteobacteria</taxon>
        <taxon>Pseudomonadales</taxon>
        <taxon>Pseudomonadaceae</taxon>
        <taxon>Pseudomonas</taxon>
    </lineage>
</organism>
<gene>
    <name evidence="1" type="ORF">B7H17_19890</name>
    <name evidence="2" type="ORF">ID616_31995</name>
</gene>